<dbReference type="Proteomes" id="UP001221142">
    <property type="component" value="Unassembled WGS sequence"/>
</dbReference>
<feature type="chain" id="PRO_5041985204" evidence="2">
    <location>
        <begin position="19"/>
        <end position="245"/>
    </location>
</feature>
<organism evidence="3 4">
    <name type="scientific">Roridomyces roridus</name>
    <dbReference type="NCBI Taxonomy" id="1738132"/>
    <lineage>
        <taxon>Eukaryota</taxon>
        <taxon>Fungi</taxon>
        <taxon>Dikarya</taxon>
        <taxon>Basidiomycota</taxon>
        <taxon>Agaricomycotina</taxon>
        <taxon>Agaricomycetes</taxon>
        <taxon>Agaricomycetidae</taxon>
        <taxon>Agaricales</taxon>
        <taxon>Marasmiineae</taxon>
        <taxon>Mycenaceae</taxon>
        <taxon>Roridomyces</taxon>
    </lineage>
</organism>
<keyword evidence="4" id="KW-1185">Reference proteome</keyword>
<evidence type="ECO:0000256" key="1">
    <source>
        <dbReference type="SAM" id="MobiDB-lite"/>
    </source>
</evidence>
<gene>
    <name evidence="3" type="ORF">FB45DRAFT_1000023</name>
</gene>
<dbReference type="EMBL" id="JARKIF010000004">
    <property type="protein sequence ID" value="KAJ7641266.1"/>
    <property type="molecule type" value="Genomic_DNA"/>
</dbReference>
<proteinExistence type="predicted"/>
<keyword evidence="2" id="KW-0732">Signal</keyword>
<reference evidence="3" key="1">
    <citation type="submission" date="2023-03" db="EMBL/GenBank/DDBJ databases">
        <title>Massive genome expansion in bonnet fungi (Mycena s.s.) driven by repeated elements and novel gene families across ecological guilds.</title>
        <authorList>
            <consortium name="Lawrence Berkeley National Laboratory"/>
            <person name="Harder C.B."/>
            <person name="Miyauchi S."/>
            <person name="Viragh M."/>
            <person name="Kuo A."/>
            <person name="Thoen E."/>
            <person name="Andreopoulos B."/>
            <person name="Lu D."/>
            <person name="Skrede I."/>
            <person name="Drula E."/>
            <person name="Henrissat B."/>
            <person name="Morin E."/>
            <person name="Kohler A."/>
            <person name="Barry K."/>
            <person name="LaButti K."/>
            <person name="Morin E."/>
            <person name="Salamov A."/>
            <person name="Lipzen A."/>
            <person name="Mereny Z."/>
            <person name="Hegedus B."/>
            <person name="Baldrian P."/>
            <person name="Stursova M."/>
            <person name="Weitz H."/>
            <person name="Taylor A."/>
            <person name="Grigoriev I.V."/>
            <person name="Nagy L.G."/>
            <person name="Martin F."/>
            <person name="Kauserud H."/>
        </authorList>
    </citation>
    <scope>NUCLEOTIDE SEQUENCE</scope>
    <source>
        <strain evidence="3">9284</strain>
    </source>
</reference>
<sequence length="245" mass="27950">MKFYTALSIALSVSWVLAHPIDTSPAIEPVDVDASHDKKTVPYHVWKPDSDDQPLNHRDRREHDGHVMADSEMPADAQDDAHVPKREQGHTELYWGHDGSAPRRAPAHAPFWDWKRDEHSIETGIKVAANALHNAETEEEQLQTRQDILDHFEIELSRPLRVDADASHDKKTIPYQGFFWKPDSAELVHTHLKSHPFNPRSQLSKRLQHLWGKPKLDNADGEGSEGVEKRVQNHAPFWDAYGTAD</sequence>
<accession>A0AAD7FSQ1</accession>
<comment type="caution">
    <text evidence="3">The sequence shown here is derived from an EMBL/GenBank/DDBJ whole genome shotgun (WGS) entry which is preliminary data.</text>
</comment>
<dbReference type="AlphaFoldDB" id="A0AAD7FSQ1"/>
<evidence type="ECO:0000313" key="4">
    <source>
        <dbReference type="Proteomes" id="UP001221142"/>
    </source>
</evidence>
<name>A0AAD7FSQ1_9AGAR</name>
<feature type="region of interest" description="Disordered" evidence="1">
    <location>
        <begin position="214"/>
        <end position="245"/>
    </location>
</feature>
<feature type="signal peptide" evidence="2">
    <location>
        <begin position="1"/>
        <end position="18"/>
    </location>
</feature>
<protein>
    <submittedName>
        <fullName evidence="3">Uncharacterized protein</fullName>
    </submittedName>
</protein>
<evidence type="ECO:0000313" key="3">
    <source>
        <dbReference type="EMBL" id="KAJ7641266.1"/>
    </source>
</evidence>
<evidence type="ECO:0000256" key="2">
    <source>
        <dbReference type="SAM" id="SignalP"/>
    </source>
</evidence>